<keyword evidence="13 18" id="KW-0511">Multifunctional enzyme</keyword>
<keyword evidence="7 18" id="KW-0808">Transferase</keyword>
<evidence type="ECO:0000256" key="7">
    <source>
        <dbReference type="ARBA" id="ARBA00022679"/>
    </source>
</evidence>
<dbReference type="GO" id="GO:0008168">
    <property type="term" value="F:methyltransferase activity"/>
    <property type="evidence" value="ECO:0007669"/>
    <property type="project" value="UniProtKB-KW"/>
</dbReference>
<dbReference type="Pfam" id="PF06750">
    <property type="entry name" value="A24_N_bact"/>
    <property type="match status" value="1"/>
</dbReference>
<name>A0A6S6TB07_9GAMM</name>
<gene>
    <name evidence="22" type="ORF">HELGO_WM45927</name>
</gene>
<dbReference type="GO" id="GO:0006465">
    <property type="term" value="P:signal peptide processing"/>
    <property type="evidence" value="ECO:0007669"/>
    <property type="project" value="TreeGrafter"/>
</dbReference>
<evidence type="ECO:0000256" key="5">
    <source>
        <dbReference type="ARBA" id="ARBA00022603"/>
    </source>
</evidence>
<evidence type="ECO:0000256" key="11">
    <source>
        <dbReference type="ARBA" id="ARBA00022989"/>
    </source>
</evidence>
<evidence type="ECO:0000313" key="22">
    <source>
        <dbReference type="EMBL" id="CAA6816245.1"/>
    </source>
</evidence>
<dbReference type="InterPro" id="IPR000045">
    <property type="entry name" value="Prepilin_IV_endopep_pep"/>
</dbReference>
<dbReference type="EC" id="3.4.23.43" evidence="15 18"/>
<evidence type="ECO:0000256" key="8">
    <source>
        <dbReference type="ARBA" id="ARBA00022691"/>
    </source>
</evidence>
<evidence type="ECO:0000259" key="21">
    <source>
        <dbReference type="Pfam" id="PF06750"/>
    </source>
</evidence>
<dbReference type="EMBL" id="CACVAV010000260">
    <property type="protein sequence ID" value="CAA6816245.1"/>
    <property type="molecule type" value="Genomic_DNA"/>
</dbReference>
<keyword evidence="11 19" id="KW-1133">Transmembrane helix</keyword>
<organism evidence="22">
    <name type="scientific">uncultured Thiotrichaceae bacterium</name>
    <dbReference type="NCBI Taxonomy" id="298394"/>
    <lineage>
        <taxon>Bacteria</taxon>
        <taxon>Pseudomonadati</taxon>
        <taxon>Pseudomonadota</taxon>
        <taxon>Gammaproteobacteria</taxon>
        <taxon>Thiotrichales</taxon>
        <taxon>Thiotrichaceae</taxon>
        <taxon>environmental samples</taxon>
    </lineage>
</organism>
<evidence type="ECO:0000256" key="13">
    <source>
        <dbReference type="ARBA" id="ARBA00023268"/>
    </source>
</evidence>
<keyword evidence="8" id="KW-0949">S-adenosyl-L-methionine</keyword>
<evidence type="ECO:0000256" key="15">
    <source>
        <dbReference type="ARBA" id="ARBA00067082"/>
    </source>
</evidence>
<evidence type="ECO:0000256" key="2">
    <source>
        <dbReference type="ARBA" id="ARBA00005801"/>
    </source>
</evidence>
<feature type="domain" description="Prepilin type IV endopeptidase peptidase" evidence="20">
    <location>
        <begin position="138"/>
        <end position="247"/>
    </location>
</feature>
<dbReference type="InterPro" id="IPR014032">
    <property type="entry name" value="Peptidase_A24A_bac"/>
</dbReference>
<comment type="function">
    <text evidence="18">Plays an essential role in type IV pili and type II pseudopili formation by proteolytically removing the leader sequence from substrate proteins and subsequently monomethylating the alpha-amino group of the newly exposed N-terminal phenylalanine.</text>
</comment>
<keyword evidence="6 18" id="KW-0645">Protease</keyword>
<evidence type="ECO:0000259" key="20">
    <source>
        <dbReference type="Pfam" id="PF01478"/>
    </source>
</evidence>
<dbReference type="PANTHER" id="PTHR30487">
    <property type="entry name" value="TYPE 4 PREPILIN-LIKE PROTEINS LEADER PEPTIDE-PROCESSING ENZYME"/>
    <property type="match status" value="1"/>
</dbReference>
<feature type="transmembrane region" description="Helical" evidence="19">
    <location>
        <begin position="162"/>
        <end position="179"/>
    </location>
</feature>
<evidence type="ECO:0000256" key="4">
    <source>
        <dbReference type="ARBA" id="ARBA00022519"/>
    </source>
</evidence>
<evidence type="ECO:0000256" key="10">
    <source>
        <dbReference type="ARBA" id="ARBA00022801"/>
    </source>
</evidence>
<evidence type="ECO:0000256" key="14">
    <source>
        <dbReference type="ARBA" id="ARBA00050401"/>
    </source>
</evidence>
<evidence type="ECO:0000256" key="6">
    <source>
        <dbReference type="ARBA" id="ARBA00022670"/>
    </source>
</evidence>
<keyword evidence="3" id="KW-1003">Cell membrane</keyword>
<comment type="similarity">
    <text evidence="2 17">Belongs to the peptidase A24 family.</text>
</comment>
<dbReference type="GO" id="GO:0005886">
    <property type="term" value="C:plasma membrane"/>
    <property type="evidence" value="ECO:0007669"/>
    <property type="project" value="UniProtKB-SubCell"/>
</dbReference>
<evidence type="ECO:0000256" key="18">
    <source>
        <dbReference type="RuleBase" id="RU003794"/>
    </source>
</evidence>
<keyword evidence="4" id="KW-0997">Cell inner membrane</keyword>
<feature type="domain" description="Prepilin peptidase A24 N-terminal" evidence="21">
    <location>
        <begin position="21"/>
        <end position="127"/>
    </location>
</feature>
<dbReference type="Gene3D" id="1.20.120.1220">
    <property type="match status" value="1"/>
</dbReference>
<keyword evidence="5 18" id="KW-0489">Methyltransferase</keyword>
<evidence type="ECO:0000256" key="12">
    <source>
        <dbReference type="ARBA" id="ARBA00023136"/>
    </source>
</evidence>
<dbReference type="Pfam" id="PF01478">
    <property type="entry name" value="Peptidase_A24"/>
    <property type="match status" value="1"/>
</dbReference>
<feature type="transmembrane region" description="Helical" evidence="19">
    <location>
        <begin position="218"/>
        <end position="251"/>
    </location>
</feature>
<dbReference type="GO" id="GO:0032259">
    <property type="term" value="P:methylation"/>
    <property type="evidence" value="ECO:0007669"/>
    <property type="project" value="UniProtKB-KW"/>
</dbReference>
<reference evidence="22" key="1">
    <citation type="submission" date="2020-01" db="EMBL/GenBank/DDBJ databases">
        <authorList>
            <person name="Meier V. D."/>
            <person name="Meier V D."/>
        </authorList>
    </citation>
    <scope>NUCLEOTIDE SEQUENCE</scope>
    <source>
        <strain evidence="22">HLG_WM_MAG_08</strain>
    </source>
</reference>
<keyword evidence="9 18" id="KW-0812">Transmembrane</keyword>
<protein>
    <recommendedName>
        <fullName evidence="16 18">Prepilin leader peptidase/N-methyltransferase</fullName>
        <ecNumber evidence="18">2.1.1.-</ecNumber>
        <ecNumber evidence="15 18">3.4.23.43</ecNumber>
    </recommendedName>
</protein>
<dbReference type="AlphaFoldDB" id="A0A6S6TB07"/>
<evidence type="ECO:0000256" key="19">
    <source>
        <dbReference type="SAM" id="Phobius"/>
    </source>
</evidence>
<evidence type="ECO:0000256" key="17">
    <source>
        <dbReference type="RuleBase" id="RU003793"/>
    </source>
</evidence>
<comment type="catalytic activity">
    <reaction evidence="14 18">
        <text>Typically cleaves a -Gly-|-Phe- bond to release an N-terminal, basic peptide of 5-8 residues from type IV prepilin, and then N-methylates the new N-terminal amino group, the methyl donor being S-adenosyl-L-methionine.</text>
        <dbReference type="EC" id="3.4.23.43"/>
    </reaction>
</comment>
<accession>A0A6S6TB07</accession>
<keyword evidence="12 19" id="KW-0472">Membrane</keyword>
<feature type="transmembrane region" description="Helical" evidence="19">
    <location>
        <begin position="134"/>
        <end position="150"/>
    </location>
</feature>
<sequence>MELIYLLSTSNVWLLVTVGLVSLMIGSFLNVIISRLPIMLEREWKHECTEFLGNTNATPADTSTFNLAVPRSQCPKCGHQITALENIPVLSYLYIRGKCSNCRTPISLQYPLIEITTALLSILIAAKYGFTKETLALLFMTWALITLFMIDAQTMLLPDNIVFPFLWLGILLNLNGFFTSLESSVIGTMVGYLILWSLFHLFKLVTGKEGMGYGDFKLLAALGAWGGWEILPFVVFASSAFGAVFGITAMALKGQKESQPMPFGPWLAMAGFVALVWHKEVVEYTRNFLMV</sequence>
<dbReference type="PRINTS" id="PR00864">
    <property type="entry name" value="PREPILNPTASE"/>
</dbReference>
<evidence type="ECO:0000256" key="9">
    <source>
        <dbReference type="ARBA" id="ARBA00022692"/>
    </source>
</evidence>
<dbReference type="EC" id="2.1.1.-" evidence="18"/>
<dbReference type="PANTHER" id="PTHR30487:SF0">
    <property type="entry name" value="PREPILIN LEADER PEPTIDASE_N-METHYLTRANSFERASE-RELATED"/>
    <property type="match status" value="1"/>
</dbReference>
<dbReference type="InterPro" id="IPR050882">
    <property type="entry name" value="Prepilin_peptidase/N-MTase"/>
</dbReference>
<feature type="transmembrane region" description="Helical" evidence="19">
    <location>
        <begin position="185"/>
        <end position="206"/>
    </location>
</feature>
<evidence type="ECO:0000256" key="16">
    <source>
        <dbReference type="ARBA" id="ARBA00071870"/>
    </source>
</evidence>
<dbReference type="FunFam" id="1.20.120.1220:FF:000001">
    <property type="entry name" value="Type 4 prepilin-like proteins leader peptide-processing enzyme"/>
    <property type="match status" value="1"/>
</dbReference>
<comment type="subcellular location">
    <subcellularLocation>
        <location evidence="1">Cell inner membrane</location>
        <topology evidence="1">Multi-pass membrane protein</topology>
    </subcellularLocation>
    <subcellularLocation>
        <location evidence="18">Cell membrane</location>
        <topology evidence="18">Multi-pass membrane protein</topology>
    </subcellularLocation>
</comment>
<dbReference type="GO" id="GO:0004190">
    <property type="term" value="F:aspartic-type endopeptidase activity"/>
    <property type="evidence" value="ECO:0007669"/>
    <property type="project" value="UniProtKB-EC"/>
</dbReference>
<feature type="transmembrane region" description="Helical" evidence="19">
    <location>
        <begin position="12"/>
        <end position="33"/>
    </location>
</feature>
<evidence type="ECO:0000256" key="3">
    <source>
        <dbReference type="ARBA" id="ARBA00022475"/>
    </source>
</evidence>
<evidence type="ECO:0000256" key="1">
    <source>
        <dbReference type="ARBA" id="ARBA00004429"/>
    </source>
</evidence>
<proteinExistence type="inferred from homology"/>
<dbReference type="InterPro" id="IPR010627">
    <property type="entry name" value="Prepilin_pept_A24_N"/>
</dbReference>
<keyword evidence="10 18" id="KW-0378">Hydrolase</keyword>